<dbReference type="PROSITE" id="PS50089">
    <property type="entry name" value="ZF_RING_2"/>
    <property type="match status" value="1"/>
</dbReference>
<dbReference type="SMART" id="SM00290">
    <property type="entry name" value="ZnF_UBP"/>
    <property type="match status" value="1"/>
</dbReference>
<dbReference type="SUPFAM" id="SSF57850">
    <property type="entry name" value="RING/U-box"/>
    <property type="match status" value="2"/>
</dbReference>
<gene>
    <name evidence="9" type="ORF">BV898_08679</name>
</gene>
<dbReference type="GO" id="GO:0005737">
    <property type="term" value="C:cytoplasm"/>
    <property type="evidence" value="ECO:0007669"/>
    <property type="project" value="TreeGrafter"/>
</dbReference>
<proteinExistence type="predicted"/>
<feature type="region of interest" description="Disordered" evidence="6">
    <location>
        <begin position="562"/>
        <end position="590"/>
    </location>
</feature>
<dbReference type="InterPro" id="IPR011422">
    <property type="entry name" value="BRAP2/ETP1_RRM"/>
</dbReference>
<dbReference type="Gene3D" id="3.30.40.10">
    <property type="entry name" value="Zinc/RING finger domain, C3HC4 (zinc finger)"/>
    <property type="match status" value="2"/>
</dbReference>
<dbReference type="InterPro" id="IPR001841">
    <property type="entry name" value="Znf_RING"/>
</dbReference>
<dbReference type="InterPro" id="IPR013083">
    <property type="entry name" value="Znf_RING/FYVE/PHD"/>
</dbReference>
<evidence type="ECO:0000313" key="9">
    <source>
        <dbReference type="EMBL" id="OQV17281.1"/>
    </source>
</evidence>
<keyword evidence="5" id="KW-0175">Coiled coil</keyword>
<evidence type="ECO:0000256" key="6">
    <source>
        <dbReference type="SAM" id="MobiDB-lite"/>
    </source>
</evidence>
<evidence type="ECO:0000256" key="5">
    <source>
        <dbReference type="SAM" id="Coils"/>
    </source>
</evidence>
<feature type="domain" description="RING-type" evidence="7">
    <location>
        <begin position="259"/>
        <end position="299"/>
    </location>
</feature>
<keyword evidence="1" id="KW-0479">Metal-binding</keyword>
<feature type="domain" description="UBP-type" evidence="8">
    <location>
        <begin position="296"/>
        <end position="389"/>
    </location>
</feature>
<evidence type="ECO:0000256" key="2">
    <source>
        <dbReference type="ARBA" id="ARBA00022771"/>
    </source>
</evidence>
<keyword evidence="3" id="KW-0862">Zinc</keyword>
<evidence type="ECO:0000313" key="10">
    <source>
        <dbReference type="Proteomes" id="UP000192578"/>
    </source>
</evidence>
<protein>
    <submittedName>
        <fullName evidence="9">BRCA1-associated protein</fullName>
    </submittedName>
</protein>
<comment type="caution">
    <text evidence="9">The sequence shown here is derived from an EMBL/GenBank/DDBJ whole genome shotgun (WGS) entry which is preliminary data.</text>
</comment>
<evidence type="ECO:0000256" key="4">
    <source>
        <dbReference type="PROSITE-ProRule" id="PRU00502"/>
    </source>
</evidence>
<dbReference type="Pfam" id="PF13639">
    <property type="entry name" value="zf-RING_2"/>
    <property type="match status" value="1"/>
</dbReference>
<evidence type="ECO:0000259" key="8">
    <source>
        <dbReference type="PROSITE" id="PS50271"/>
    </source>
</evidence>
<dbReference type="GO" id="GO:0016567">
    <property type="term" value="P:protein ubiquitination"/>
    <property type="evidence" value="ECO:0007669"/>
    <property type="project" value="TreeGrafter"/>
</dbReference>
<dbReference type="PANTHER" id="PTHR24007:SF7">
    <property type="entry name" value="BRCA1-ASSOCIATED PROTEIN"/>
    <property type="match status" value="1"/>
</dbReference>
<reference evidence="10" key="1">
    <citation type="submission" date="2017-01" db="EMBL/GenBank/DDBJ databases">
        <title>Comparative genomics of anhydrobiosis in the tardigrade Hypsibius dujardini.</title>
        <authorList>
            <person name="Yoshida Y."/>
            <person name="Koutsovoulos G."/>
            <person name="Laetsch D."/>
            <person name="Stevens L."/>
            <person name="Kumar S."/>
            <person name="Horikawa D."/>
            <person name="Ishino K."/>
            <person name="Komine S."/>
            <person name="Tomita M."/>
            <person name="Blaxter M."/>
            <person name="Arakawa K."/>
        </authorList>
    </citation>
    <scope>NUCLEOTIDE SEQUENCE [LARGE SCALE GENOMIC DNA]</scope>
    <source>
        <strain evidence="10">Z151</strain>
    </source>
</reference>
<dbReference type="GO" id="GO:0007265">
    <property type="term" value="P:Ras protein signal transduction"/>
    <property type="evidence" value="ECO:0007669"/>
    <property type="project" value="TreeGrafter"/>
</dbReference>
<evidence type="ECO:0000259" key="7">
    <source>
        <dbReference type="PROSITE" id="PS50089"/>
    </source>
</evidence>
<evidence type="ECO:0000256" key="1">
    <source>
        <dbReference type="ARBA" id="ARBA00022723"/>
    </source>
</evidence>
<dbReference type="SMART" id="SM00184">
    <property type="entry name" value="RING"/>
    <property type="match status" value="1"/>
</dbReference>
<dbReference type="PROSITE" id="PS50271">
    <property type="entry name" value="ZF_UBP"/>
    <property type="match status" value="1"/>
</dbReference>
<dbReference type="EMBL" id="MTYJ01000063">
    <property type="protein sequence ID" value="OQV17281.1"/>
    <property type="molecule type" value="Genomic_DNA"/>
</dbReference>
<dbReference type="InterPro" id="IPR001607">
    <property type="entry name" value="Znf_UBP"/>
</dbReference>
<organism evidence="9 10">
    <name type="scientific">Hypsibius exemplaris</name>
    <name type="common">Freshwater tardigrade</name>
    <dbReference type="NCBI Taxonomy" id="2072580"/>
    <lineage>
        <taxon>Eukaryota</taxon>
        <taxon>Metazoa</taxon>
        <taxon>Ecdysozoa</taxon>
        <taxon>Tardigrada</taxon>
        <taxon>Eutardigrada</taxon>
        <taxon>Parachela</taxon>
        <taxon>Hypsibioidea</taxon>
        <taxon>Hypsibiidae</taxon>
        <taxon>Hypsibius</taxon>
    </lineage>
</organism>
<dbReference type="CDD" id="cd12718">
    <property type="entry name" value="RRM_BRAP2"/>
    <property type="match status" value="1"/>
</dbReference>
<dbReference type="PANTHER" id="PTHR24007">
    <property type="entry name" value="BRCA1-ASSOCIATED PROTEIN"/>
    <property type="match status" value="1"/>
</dbReference>
<dbReference type="Pfam" id="PF02148">
    <property type="entry name" value="zf-UBP"/>
    <property type="match status" value="1"/>
</dbReference>
<keyword evidence="10" id="KW-1185">Reference proteome</keyword>
<dbReference type="InterPro" id="IPR047243">
    <property type="entry name" value="RING-H2_BRAP2"/>
</dbReference>
<dbReference type="GO" id="GO:0008270">
    <property type="term" value="F:zinc ion binding"/>
    <property type="evidence" value="ECO:0007669"/>
    <property type="project" value="UniProtKB-KW"/>
</dbReference>
<name>A0A1W0WPZ3_HYPEX</name>
<dbReference type="AlphaFoldDB" id="A0A1W0WPZ3"/>
<dbReference type="InterPro" id="IPR034932">
    <property type="entry name" value="BRAP2_RRM"/>
</dbReference>
<dbReference type="Proteomes" id="UP000192578">
    <property type="component" value="Unassembled WGS sequence"/>
</dbReference>
<dbReference type="Pfam" id="PF07576">
    <property type="entry name" value="BRAP2"/>
    <property type="match status" value="1"/>
</dbReference>
<evidence type="ECO:0000256" key="3">
    <source>
        <dbReference type="ARBA" id="ARBA00022833"/>
    </source>
</evidence>
<sequence length="590" mass="66982">MSVCLVHLRLELPSKSSKPSHFNFSTDKYSTKRNEPVAPRFYDSKAEFLAAIEAARGKRPFRSYTIETYSPDKSQKAMEEVGLIPVSERPVLRSRTTSGSTVRSETGEARSDFDTNDEYCVQFYYGNPSVEMVKGVLHLYRDNERTSLKPTAVRSTLLCMLAVPAHLSTGDLLRFSAPFSTEIQKLKIIRDQTPNQYMVLFRFKNQESADRFYDHFNGVPFNSIEPGICHLAYVAKVDAVEDIDGGGMAVDGLTELPTCAFCLERMDEAANGVLTILCNHSFHSACLEQWGDSSCPVCRYFQTPQMAEEQACFQCGMSSDDLWLCLICGNIGCGRYSEKHAFVHFQETQHTYALNVKTRRVWDYVGDGYVHRLIQGSGADKVVEYNHAGAGNIDEKMESVTLEYTYLLTTQLESQRHYYEERMEDVRRAAEEECLHLRTDLEALRIASGDTTDTVGLQQKQLAQLLKDKESLEKKYQQATVRLVKLSKDLQSEKQLNSILETNQNDYRQLVDKLRKEKEDAVTACEKEIADLREQLADLMYHMETGDRIAVLPDAARQDIEGGRILSQDKPVEESLSGSAKKANQRRRNR</sequence>
<dbReference type="OrthoDB" id="273556at2759"/>
<dbReference type="GO" id="GO:0061630">
    <property type="term" value="F:ubiquitin protein ligase activity"/>
    <property type="evidence" value="ECO:0007669"/>
    <property type="project" value="TreeGrafter"/>
</dbReference>
<dbReference type="CDD" id="cd16457">
    <property type="entry name" value="RING-H2_BRAP2"/>
    <property type="match status" value="1"/>
</dbReference>
<keyword evidence="2 4" id="KW-0863">Zinc-finger</keyword>
<accession>A0A1W0WPZ3</accession>
<feature type="coiled-coil region" evidence="5">
    <location>
        <begin position="427"/>
        <end position="535"/>
    </location>
</feature>